<evidence type="ECO:0000256" key="1">
    <source>
        <dbReference type="SAM" id="Phobius"/>
    </source>
</evidence>
<accession>J3KWE8</accession>
<dbReference type="AlphaFoldDB" id="J3KWE8"/>
<organism evidence="2">
    <name type="scientific">Oryza brachyantha</name>
    <name type="common">malo sina</name>
    <dbReference type="NCBI Taxonomy" id="4533"/>
    <lineage>
        <taxon>Eukaryota</taxon>
        <taxon>Viridiplantae</taxon>
        <taxon>Streptophyta</taxon>
        <taxon>Embryophyta</taxon>
        <taxon>Tracheophyta</taxon>
        <taxon>Spermatophyta</taxon>
        <taxon>Magnoliopsida</taxon>
        <taxon>Liliopsida</taxon>
        <taxon>Poales</taxon>
        <taxon>Poaceae</taxon>
        <taxon>BOP clade</taxon>
        <taxon>Oryzoideae</taxon>
        <taxon>Oryzeae</taxon>
        <taxon>Oryzinae</taxon>
        <taxon>Oryza</taxon>
    </lineage>
</organism>
<dbReference type="PANTHER" id="PTHR33530:SF4">
    <property type="entry name" value="OS01G0145800 PROTEIN"/>
    <property type="match status" value="1"/>
</dbReference>
<feature type="transmembrane region" description="Helical" evidence="1">
    <location>
        <begin position="20"/>
        <end position="43"/>
    </location>
</feature>
<proteinExistence type="predicted"/>
<protein>
    <submittedName>
        <fullName evidence="2">Uncharacterized protein</fullName>
    </submittedName>
</protein>
<feature type="transmembrane region" description="Helical" evidence="1">
    <location>
        <begin position="90"/>
        <end position="109"/>
    </location>
</feature>
<dbReference type="InterPro" id="IPR022149">
    <property type="entry name" value="DUF3681"/>
</dbReference>
<sequence length="110" mass="11150">MEKVVVARRGGEADGAASNIPTVLVALGLVTASLTINLIAAAYDPPLGFGDTTYYHLALAGSFLAGMVQMSAAVWVADDPRGRHDAGKKVVYASIAPLVVAVGLTGAALL</sequence>
<name>J3KWE8_ORYBR</name>
<dbReference type="HOGENOM" id="CLU_124662_2_1_1"/>
<keyword evidence="3" id="KW-1185">Reference proteome</keyword>
<reference evidence="2" key="2">
    <citation type="submission" date="2013-04" db="UniProtKB">
        <authorList>
            <consortium name="EnsemblPlants"/>
        </authorList>
    </citation>
    <scope>IDENTIFICATION</scope>
</reference>
<keyword evidence="1" id="KW-0812">Transmembrane</keyword>
<dbReference type="OMA" id="AAVCIEW"/>
<evidence type="ECO:0000313" key="2">
    <source>
        <dbReference type="EnsemblPlants" id="OB01G13040.1"/>
    </source>
</evidence>
<keyword evidence="1" id="KW-0472">Membrane</keyword>
<dbReference type="EnsemblPlants" id="OB01G13040.1">
    <property type="protein sequence ID" value="OB01G13040.1"/>
    <property type="gene ID" value="OB01G13040"/>
</dbReference>
<dbReference type="Proteomes" id="UP000006038">
    <property type="component" value="Chromosome 1"/>
</dbReference>
<dbReference type="Gramene" id="OB01G13040.1">
    <property type="protein sequence ID" value="OB01G13040.1"/>
    <property type="gene ID" value="OB01G13040"/>
</dbReference>
<feature type="transmembrane region" description="Helical" evidence="1">
    <location>
        <begin position="55"/>
        <end position="78"/>
    </location>
</feature>
<dbReference type="PANTHER" id="PTHR33530">
    <property type="entry name" value="OS01G0147100 PROTEIN"/>
    <property type="match status" value="1"/>
</dbReference>
<keyword evidence="1" id="KW-1133">Transmembrane helix</keyword>
<evidence type="ECO:0000313" key="3">
    <source>
        <dbReference type="Proteomes" id="UP000006038"/>
    </source>
</evidence>
<reference evidence="2" key="1">
    <citation type="journal article" date="2013" name="Nat. Commun.">
        <title>Whole-genome sequencing of Oryza brachyantha reveals mechanisms underlying Oryza genome evolution.</title>
        <authorList>
            <person name="Chen J."/>
            <person name="Huang Q."/>
            <person name="Gao D."/>
            <person name="Wang J."/>
            <person name="Lang Y."/>
            <person name="Liu T."/>
            <person name="Li B."/>
            <person name="Bai Z."/>
            <person name="Luis Goicoechea J."/>
            <person name="Liang C."/>
            <person name="Chen C."/>
            <person name="Zhang W."/>
            <person name="Sun S."/>
            <person name="Liao Y."/>
            <person name="Zhang X."/>
            <person name="Yang L."/>
            <person name="Song C."/>
            <person name="Wang M."/>
            <person name="Shi J."/>
            <person name="Liu G."/>
            <person name="Liu J."/>
            <person name="Zhou H."/>
            <person name="Zhou W."/>
            <person name="Yu Q."/>
            <person name="An N."/>
            <person name="Chen Y."/>
            <person name="Cai Q."/>
            <person name="Wang B."/>
            <person name="Liu B."/>
            <person name="Min J."/>
            <person name="Huang Y."/>
            <person name="Wu H."/>
            <person name="Li Z."/>
            <person name="Zhang Y."/>
            <person name="Yin Y."/>
            <person name="Song W."/>
            <person name="Jiang J."/>
            <person name="Jackson S.A."/>
            <person name="Wing R.A."/>
            <person name="Wang J."/>
            <person name="Chen M."/>
        </authorList>
    </citation>
    <scope>NUCLEOTIDE SEQUENCE [LARGE SCALE GENOMIC DNA]</scope>
    <source>
        <strain evidence="2">cv. IRGC 101232</strain>
    </source>
</reference>
<dbReference type="Pfam" id="PF12442">
    <property type="entry name" value="DUF3681"/>
    <property type="match status" value="1"/>
</dbReference>